<dbReference type="AlphaFoldDB" id="A0A7S7NU06"/>
<gene>
    <name evidence="4" type="ORF">IRI77_07620</name>
</gene>
<dbReference type="InterPro" id="IPR022998">
    <property type="entry name" value="ThiamineP_synth_TenI"/>
</dbReference>
<dbReference type="Gene3D" id="3.20.20.70">
    <property type="entry name" value="Aldolase class I"/>
    <property type="match status" value="1"/>
</dbReference>
<dbReference type="GO" id="GO:0005737">
    <property type="term" value="C:cytoplasm"/>
    <property type="evidence" value="ECO:0007669"/>
    <property type="project" value="TreeGrafter"/>
</dbReference>
<accession>A0A7S7NU06</accession>
<evidence type="ECO:0000313" key="5">
    <source>
        <dbReference type="Proteomes" id="UP000593892"/>
    </source>
</evidence>
<dbReference type="CDD" id="cd00564">
    <property type="entry name" value="TMP_TenI"/>
    <property type="match status" value="1"/>
</dbReference>
<protein>
    <submittedName>
        <fullName evidence="4">Thiamine phosphate synthase</fullName>
    </submittedName>
</protein>
<evidence type="ECO:0000256" key="2">
    <source>
        <dbReference type="ARBA" id="ARBA00022977"/>
    </source>
</evidence>
<dbReference type="GO" id="GO:0009228">
    <property type="term" value="P:thiamine biosynthetic process"/>
    <property type="evidence" value="ECO:0007669"/>
    <property type="project" value="UniProtKB-KW"/>
</dbReference>
<keyword evidence="5" id="KW-1185">Reference proteome</keyword>
<proteinExistence type="predicted"/>
<evidence type="ECO:0000313" key="4">
    <source>
        <dbReference type="EMBL" id="QOY89810.1"/>
    </source>
</evidence>
<comment type="pathway">
    <text evidence="1">Cofactor biosynthesis; thiamine diphosphate biosynthesis.</text>
</comment>
<dbReference type="InterPro" id="IPR036206">
    <property type="entry name" value="ThiamineP_synth_sf"/>
</dbReference>
<dbReference type="GO" id="GO:0004789">
    <property type="term" value="F:thiamine-phosphate diphosphorylase activity"/>
    <property type="evidence" value="ECO:0007669"/>
    <property type="project" value="TreeGrafter"/>
</dbReference>
<dbReference type="EMBL" id="CP063849">
    <property type="protein sequence ID" value="QOY89810.1"/>
    <property type="molecule type" value="Genomic_DNA"/>
</dbReference>
<name>A0A7S7NU06_PALFE</name>
<reference evidence="4 5" key="1">
    <citation type="submission" date="2020-10" db="EMBL/GenBank/DDBJ databases">
        <title>Complete genome sequence of Paludibaculum fermentans P105T, a facultatively anaerobic acidobacterium capable of dissimilatory Fe(III) reduction.</title>
        <authorList>
            <person name="Dedysh S.N."/>
            <person name="Beletsky A.V."/>
            <person name="Kulichevskaya I.S."/>
            <person name="Mardanov A.V."/>
            <person name="Ravin N.V."/>
        </authorList>
    </citation>
    <scope>NUCLEOTIDE SEQUENCE [LARGE SCALE GENOMIC DNA]</scope>
    <source>
        <strain evidence="4 5">P105</strain>
    </source>
</reference>
<dbReference type="KEGG" id="pfer:IRI77_07620"/>
<evidence type="ECO:0000259" key="3">
    <source>
        <dbReference type="Pfam" id="PF02581"/>
    </source>
</evidence>
<feature type="domain" description="Thiamine phosphate synthase/TenI" evidence="3">
    <location>
        <begin position="4"/>
        <end position="181"/>
    </location>
</feature>
<dbReference type="PANTHER" id="PTHR20857">
    <property type="entry name" value="THIAMINE-PHOSPHATE PYROPHOSPHORYLASE"/>
    <property type="match status" value="1"/>
</dbReference>
<dbReference type="Proteomes" id="UP000593892">
    <property type="component" value="Chromosome"/>
</dbReference>
<dbReference type="Pfam" id="PF02581">
    <property type="entry name" value="TMP-TENI"/>
    <property type="match status" value="1"/>
</dbReference>
<evidence type="ECO:0000256" key="1">
    <source>
        <dbReference type="ARBA" id="ARBA00004948"/>
    </source>
</evidence>
<keyword evidence="2" id="KW-0784">Thiamine biosynthesis</keyword>
<organism evidence="4 5">
    <name type="scientific">Paludibaculum fermentans</name>
    <dbReference type="NCBI Taxonomy" id="1473598"/>
    <lineage>
        <taxon>Bacteria</taxon>
        <taxon>Pseudomonadati</taxon>
        <taxon>Acidobacteriota</taxon>
        <taxon>Terriglobia</taxon>
        <taxon>Bryobacterales</taxon>
        <taxon>Bryobacteraceae</taxon>
        <taxon>Paludibaculum</taxon>
    </lineage>
</organism>
<dbReference type="InterPro" id="IPR013785">
    <property type="entry name" value="Aldolase_TIM"/>
</dbReference>
<dbReference type="RefSeq" id="WP_194451473.1">
    <property type="nucleotide sequence ID" value="NZ_CP063849.1"/>
</dbReference>
<dbReference type="PANTHER" id="PTHR20857:SF15">
    <property type="entry name" value="THIAMINE-PHOSPHATE SYNTHASE"/>
    <property type="match status" value="1"/>
</dbReference>
<dbReference type="SUPFAM" id="SSF51391">
    <property type="entry name" value="Thiamin phosphate synthase"/>
    <property type="match status" value="1"/>
</dbReference>
<sequence>MNRYQITDRKSAGSLDALLASIARSDAAGVEMIQVREKDLEARALCELVTRVVSVCRNARVLVNSRVDVALACGAHGAHLPGGSMAPSAWRPITPAGFLIGVSCHDLDELQAAEAGGADFAVFGPVFRPLSKQDDRPCWGLEGLRRAAGSVELPVYALGGITWENAGSCVEAGAAGVAGITLFR</sequence>